<dbReference type="EMBL" id="VUNL01000001">
    <property type="protein sequence ID" value="MSV23743.1"/>
    <property type="molecule type" value="Genomic_DNA"/>
</dbReference>
<protein>
    <recommendedName>
        <fullName evidence="3">Lipoprotein LPP20-like domain-containing protein</fullName>
    </recommendedName>
</protein>
<feature type="signal peptide" evidence="2">
    <location>
        <begin position="1"/>
        <end position="27"/>
    </location>
</feature>
<dbReference type="RefSeq" id="WP_154619489.1">
    <property type="nucleotide sequence ID" value="NZ_JBQHVT010000006.1"/>
</dbReference>
<evidence type="ECO:0000259" key="3">
    <source>
        <dbReference type="Pfam" id="PF02169"/>
    </source>
</evidence>
<feature type="compositionally biased region" description="Low complexity" evidence="1">
    <location>
        <begin position="180"/>
        <end position="194"/>
    </location>
</feature>
<reference evidence="4 5" key="1">
    <citation type="submission" date="2019-08" db="EMBL/GenBank/DDBJ databases">
        <title>In-depth cultivation of the pig gut microbiome towards novel bacterial diversity and tailored functional studies.</title>
        <authorList>
            <person name="Wylensek D."/>
            <person name="Hitch T.C.A."/>
            <person name="Clavel T."/>
        </authorList>
    </citation>
    <scope>NUCLEOTIDE SEQUENCE [LARGE SCALE GENOMIC DNA]</scope>
    <source>
        <strain evidence="5">WCA-380-WT-3B3</strain>
    </source>
</reference>
<keyword evidence="5" id="KW-1185">Reference proteome</keyword>
<organism evidence="4 5">
    <name type="scientific">Selenomonas montiformis</name>
    <dbReference type="NCBI Taxonomy" id="2652285"/>
    <lineage>
        <taxon>Bacteria</taxon>
        <taxon>Bacillati</taxon>
        <taxon>Bacillota</taxon>
        <taxon>Negativicutes</taxon>
        <taxon>Selenomonadales</taxon>
        <taxon>Selenomonadaceae</taxon>
        <taxon>Selenomonas</taxon>
    </lineage>
</organism>
<dbReference type="Pfam" id="PF02169">
    <property type="entry name" value="LPP20"/>
    <property type="match status" value="1"/>
</dbReference>
<proteinExistence type="predicted"/>
<dbReference type="Proteomes" id="UP000430222">
    <property type="component" value="Unassembled WGS sequence"/>
</dbReference>
<evidence type="ECO:0000313" key="5">
    <source>
        <dbReference type="Proteomes" id="UP000430222"/>
    </source>
</evidence>
<sequence>MRNTGKAFRMIIAVLSLLIFSMTTAFASGEKVDWNKNVIRATGGGVAPAGARNAAQARMMARRAAIVNAYRQLAESAGGVNIDAETTVDMASVSSDVVKTKVQAVVRGARIVSEKATSDGGYEVTVEVPLYGVSSLAGAVLDRPDSVQSFPAPDASVAPSSVNVEVRVDTGAPAVNRPVTTTGSAASSSGSSAAETPAGRAIGGFTGLIVDCRGFGLKPVMSPVIKNEIGQPIYGYKNLDYDKVVENGMAGYAYDWSTAGRAGSHPLVVRAMALDKQHSNPILSMADANRVLIENGAAHFLDETKVVFLR</sequence>
<name>A0A6I2UNH8_9FIRM</name>
<evidence type="ECO:0000256" key="2">
    <source>
        <dbReference type="SAM" id="SignalP"/>
    </source>
</evidence>
<feature type="domain" description="Lipoprotein LPP20-like" evidence="3">
    <location>
        <begin position="57"/>
        <end position="128"/>
    </location>
</feature>
<accession>A0A6I2UNH8</accession>
<comment type="caution">
    <text evidence="4">The sequence shown here is derived from an EMBL/GenBank/DDBJ whole genome shotgun (WGS) entry which is preliminary data.</text>
</comment>
<dbReference type="InterPro" id="IPR024952">
    <property type="entry name" value="LPP20-like_dom"/>
</dbReference>
<dbReference type="AlphaFoldDB" id="A0A6I2UNH8"/>
<gene>
    <name evidence="4" type="ORF">FYJ78_00750</name>
</gene>
<keyword evidence="2" id="KW-0732">Signal</keyword>
<evidence type="ECO:0000313" key="4">
    <source>
        <dbReference type="EMBL" id="MSV23743.1"/>
    </source>
</evidence>
<evidence type="ECO:0000256" key="1">
    <source>
        <dbReference type="SAM" id="MobiDB-lite"/>
    </source>
</evidence>
<feature type="region of interest" description="Disordered" evidence="1">
    <location>
        <begin position="173"/>
        <end position="196"/>
    </location>
</feature>
<feature type="chain" id="PRO_5026292066" description="Lipoprotein LPP20-like domain-containing protein" evidence="2">
    <location>
        <begin position="28"/>
        <end position="310"/>
    </location>
</feature>